<sequence length="850" mass="94915">MLGFLHGQRTPRLQGQEGCNGRDGHSRPSVAEEVCYIQLPRVDEGDAAAQQAIHHTQTGHPKMSAAASSDQVPLLQDDEHGLMEPQLPDVTDDITKAPRRLEQVPLVGAPAADDFYNWIPTYGLRDSIKEAIDEEDAEGLRKALAGLSPEQTEKALTTREWFPWGSAIHYAANKCSDVAVFEVLLDNRRHLLNLKRGGWTPLHLAAVFGSADVVEKFVEWGGKELLEAKHNDGKTPLHEAARFGRADVAAVMLKINPQLLKIKDNRGKTSLDNALHKASVVVEILAVAGDMVMELLERGVKVEDVSAEDLKKVVPLAKRILKDKSESLGLDSLRCCAVFRKVMKSRPKDSVTDDLERTSNRQEALTANFCSDTTEENFQQSLAGKEREWFAALESAEPLSVVTQANCTPLVTEHWKEGYEVSSIQLSPRDVFISRVAFVLLHIESIKGDSGMMMPLEWPAVWLWGSVLTGSGFVLLEIFQFIRLKAAYWADSWNWVDAGSSLAMIAFIAIHFAGWSEEAEVSSGIVIALLFALRLLQTASLHPAVGPLILAVVRMFSDISMFLCLYVYILLVFAVVFTLLSSDEDHQYFGSFAKATLTLFYGGLGDFNEALTNAIESHDTLGTVLLFTYVIFSSIILASTYAAIEETQTAQYQLLRLRVLNEYLTMPHHERLPPPFDLIAVVVSEPLRYVASLISGRQSALCRIAFWSMKALYYTIDALLFAVAFTPIAIYRQLGKLQRCIREGKYWQVLCVPLIILFAPLFLLMVYAQAKESFKDSIDKWMEAADHHDSNFPDVMAALKHNQSSQCEVLAALTHFKKYIEDEIHSSQAEMLSMLKRMDERLTKMETKMG</sequence>
<evidence type="ECO:0000259" key="15">
    <source>
        <dbReference type="Pfam" id="PF00520"/>
    </source>
</evidence>
<accession>A0A0G4EJW6</accession>
<dbReference type="AlphaFoldDB" id="A0A0G4EJW6"/>
<evidence type="ECO:0000256" key="2">
    <source>
        <dbReference type="ARBA" id="ARBA00022448"/>
    </source>
</evidence>
<feature type="repeat" description="ANK" evidence="12">
    <location>
        <begin position="232"/>
        <end position="254"/>
    </location>
</feature>
<dbReference type="SUPFAM" id="SSF48403">
    <property type="entry name" value="Ankyrin repeat"/>
    <property type="match status" value="1"/>
</dbReference>
<evidence type="ECO:0000256" key="8">
    <source>
        <dbReference type="ARBA" id="ARBA00022989"/>
    </source>
</evidence>
<reference evidence="16 17" key="1">
    <citation type="submission" date="2014-11" db="EMBL/GenBank/DDBJ databases">
        <authorList>
            <person name="Zhu J."/>
            <person name="Qi W."/>
            <person name="Song R."/>
        </authorList>
    </citation>
    <scope>NUCLEOTIDE SEQUENCE [LARGE SCALE GENOMIC DNA]</scope>
</reference>
<keyword evidence="10 14" id="KW-0472">Membrane</keyword>
<feature type="transmembrane region" description="Helical" evidence="14">
    <location>
        <begin position="494"/>
        <end position="513"/>
    </location>
</feature>
<dbReference type="InterPro" id="IPR002110">
    <property type="entry name" value="Ankyrin_rpt"/>
</dbReference>
<keyword evidence="9" id="KW-0406">Ion transport</keyword>
<evidence type="ECO:0000256" key="10">
    <source>
        <dbReference type="ARBA" id="ARBA00023136"/>
    </source>
</evidence>
<feature type="region of interest" description="Disordered" evidence="13">
    <location>
        <begin position="1"/>
        <end position="27"/>
    </location>
</feature>
<dbReference type="VEuPathDB" id="CryptoDB:Vbra_3868"/>
<evidence type="ECO:0000256" key="14">
    <source>
        <dbReference type="SAM" id="Phobius"/>
    </source>
</evidence>
<feature type="repeat" description="ANK" evidence="12">
    <location>
        <begin position="197"/>
        <end position="221"/>
    </location>
</feature>
<evidence type="ECO:0000256" key="13">
    <source>
        <dbReference type="SAM" id="MobiDB-lite"/>
    </source>
</evidence>
<keyword evidence="11" id="KW-0407">Ion channel</keyword>
<evidence type="ECO:0000256" key="6">
    <source>
        <dbReference type="ARBA" id="ARBA00022737"/>
    </source>
</evidence>
<gene>
    <name evidence="16" type="ORF">Vbra_3868</name>
</gene>
<comment type="subcellular location">
    <subcellularLocation>
        <location evidence="1">Cell membrane</location>
        <topology evidence="1">Multi-pass membrane protein</topology>
    </subcellularLocation>
</comment>
<proteinExistence type="predicted"/>
<dbReference type="SUPFAM" id="SSF81324">
    <property type="entry name" value="Voltage-gated potassium channels"/>
    <property type="match status" value="1"/>
</dbReference>
<dbReference type="GO" id="GO:0005216">
    <property type="term" value="F:monoatomic ion channel activity"/>
    <property type="evidence" value="ECO:0007669"/>
    <property type="project" value="InterPro"/>
</dbReference>
<keyword evidence="17" id="KW-1185">Reference proteome</keyword>
<evidence type="ECO:0000256" key="7">
    <source>
        <dbReference type="ARBA" id="ARBA00022837"/>
    </source>
</evidence>
<name>A0A0G4EJW6_VITBC</name>
<dbReference type="Gene3D" id="1.25.40.20">
    <property type="entry name" value="Ankyrin repeat-containing domain"/>
    <property type="match status" value="1"/>
</dbReference>
<keyword evidence="3" id="KW-1003">Cell membrane</keyword>
<dbReference type="SMART" id="SM00248">
    <property type="entry name" value="ANK"/>
    <property type="match status" value="4"/>
</dbReference>
<dbReference type="OrthoDB" id="432407at2759"/>
<dbReference type="InterPro" id="IPR005821">
    <property type="entry name" value="Ion_trans_dom"/>
</dbReference>
<evidence type="ECO:0000256" key="4">
    <source>
        <dbReference type="ARBA" id="ARBA00022568"/>
    </source>
</evidence>
<dbReference type="InParanoid" id="A0A0G4EJW6"/>
<keyword evidence="5 14" id="KW-0812">Transmembrane</keyword>
<dbReference type="InterPro" id="IPR024862">
    <property type="entry name" value="TRPV"/>
</dbReference>
<keyword evidence="7" id="KW-0106">Calcium</keyword>
<evidence type="ECO:0000256" key="9">
    <source>
        <dbReference type="ARBA" id="ARBA00023065"/>
    </source>
</evidence>
<evidence type="ECO:0000313" key="16">
    <source>
        <dbReference type="EMBL" id="CEL96832.1"/>
    </source>
</evidence>
<feature type="transmembrane region" description="Helical" evidence="14">
    <location>
        <begin position="559"/>
        <end position="580"/>
    </location>
</feature>
<dbReference type="STRING" id="1169540.A0A0G4EJW6"/>
<feature type="transmembrane region" description="Helical" evidence="14">
    <location>
        <begin position="711"/>
        <end position="734"/>
    </location>
</feature>
<dbReference type="PROSITE" id="PS50297">
    <property type="entry name" value="ANK_REP_REGION"/>
    <property type="match status" value="2"/>
</dbReference>
<organism evidence="16 17">
    <name type="scientific">Vitrella brassicaformis (strain CCMP3155)</name>
    <dbReference type="NCBI Taxonomy" id="1169540"/>
    <lineage>
        <taxon>Eukaryota</taxon>
        <taxon>Sar</taxon>
        <taxon>Alveolata</taxon>
        <taxon>Colpodellida</taxon>
        <taxon>Vitrellaceae</taxon>
        <taxon>Vitrella</taxon>
    </lineage>
</organism>
<evidence type="ECO:0000256" key="3">
    <source>
        <dbReference type="ARBA" id="ARBA00022475"/>
    </source>
</evidence>
<dbReference type="PROSITE" id="PS50088">
    <property type="entry name" value="ANK_REPEAT"/>
    <property type="match status" value="2"/>
</dbReference>
<dbReference type="EMBL" id="CDMY01000247">
    <property type="protein sequence ID" value="CEL96832.1"/>
    <property type="molecule type" value="Genomic_DNA"/>
</dbReference>
<dbReference type="GO" id="GO:0005886">
    <property type="term" value="C:plasma membrane"/>
    <property type="evidence" value="ECO:0007669"/>
    <property type="project" value="UniProtKB-SubCell"/>
</dbReference>
<dbReference type="Gene3D" id="1.10.287.70">
    <property type="match status" value="1"/>
</dbReference>
<evidence type="ECO:0000256" key="1">
    <source>
        <dbReference type="ARBA" id="ARBA00004651"/>
    </source>
</evidence>
<dbReference type="PANTHER" id="PTHR10582:SF2">
    <property type="entry name" value="INACTIVE"/>
    <property type="match status" value="1"/>
</dbReference>
<dbReference type="Proteomes" id="UP000041254">
    <property type="component" value="Unassembled WGS sequence"/>
</dbReference>
<evidence type="ECO:0000313" key="17">
    <source>
        <dbReference type="Proteomes" id="UP000041254"/>
    </source>
</evidence>
<keyword evidence="6" id="KW-0677">Repeat</keyword>
<dbReference type="PhylomeDB" id="A0A0G4EJW6"/>
<evidence type="ECO:0000256" key="11">
    <source>
        <dbReference type="ARBA" id="ARBA00023303"/>
    </source>
</evidence>
<keyword evidence="8 14" id="KW-1133">Transmembrane helix</keyword>
<dbReference type="GO" id="GO:0098703">
    <property type="term" value="P:calcium ion import across plasma membrane"/>
    <property type="evidence" value="ECO:0007669"/>
    <property type="project" value="TreeGrafter"/>
</dbReference>
<dbReference type="InterPro" id="IPR036770">
    <property type="entry name" value="Ankyrin_rpt-contain_sf"/>
</dbReference>
<feature type="transmembrane region" description="Helical" evidence="14">
    <location>
        <begin position="461"/>
        <end position="482"/>
    </location>
</feature>
<keyword evidence="4" id="KW-0109">Calcium transport</keyword>
<dbReference type="PANTHER" id="PTHR10582">
    <property type="entry name" value="TRANSIENT RECEPTOR POTENTIAL ION CHANNEL PROTEIN"/>
    <property type="match status" value="1"/>
</dbReference>
<dbReference type="Pfam" id="PF00520">
    <property type="entry name" value="Ion_trans"/>
    <property type="match status" value="1"/>
</dbReference>
<keyword evidence="12" id="KW-0040">ANK repeat</keyword>
<feature type="transmembrane region" description="Helical" evidence="14">
    <location>
        <begin position="525"/>
        <end position="552"/>
    </location>
</feature>
<feature type="transmembrane region" description="Helical" evidence="14">
    <location>
        <begin position="621"/>
        <end position="644"/>
    </location>
</feature>
<evidence type="ECO:0000256" key="5">
    <source>
        <dbReference type="ARBA" id="ARBA00022692"/>
    </source>
</evidence>
<feature type="domain" description="Ion transport" evidence="15">
    <location>
        <begin position="460"/>
        <end position="643"/>
    </location>
</feature>
<keyword evidence="2" id="KW-0813">Transport</keyword>
<protein>
    <recommendedName>
        <fullName evidence="15">Ion transport domain-containing protein</fullName>
    </recommendedName>
</protein>
<feature type="transmembrane region" description="Helical" evidence="14">
    <location>
        <begin position="746"/>
        <end position="768"/>
    </location>
</feature>
<dbReference type="Pfam" id="PF00023">
    <property type="entry name" value="Ank"/>
    <property type="match status" value="2"/>
</dbReference>
<evidence type="ECO:0000256" key="12">
    <source>
        <dbReference type="PROSITE-ProRule" id="PRU00023"/>
    </source>
</evidence>